<evidence type="ECO:0000256" key="4">
    <source>
        <dbReference type="ARBA" id="ARBA00022729"/>
    </source>
</evidence>
<comment type="caution">
    <text evidence="15">The sequence shown here is derived from an EMBL/GenBank/DDBJ whole genome shotgun (WGS) entry which is preliminary data.</text>
</comment>
<evidence type="ECO:0000256" key="1">
    <source>
        <dbReference type="ARBA" id="ARBA00004240"/>
    </source>
</evidence>
<reference evidence="15 16" key="1">
    <citation type="journal article" date="2017" name="Curr. Biol.">
        <title>Genome architecture and evolution of a unichromosomal asexual nematode.</title>
        <authorList>
            <person name="Fradin H."/>
            <person name="Zegar C."/>
            <person name="Gutwein M."/>
            <person name="Lucas J."/>
            <person name="Kovtun M."/>
            <person name="Corcoran D."/>
            <person name="Baugh L.R."/>
            <person name="Kiontke K."/>
            <person name="Gunsalus K."/>
            <person name="Fitch D.H."/>
            <person name="Piano F."/>
        </authorList>
    </citation>
    <scope>NUCLEOTIDE SEQUENCE [LARGE SCALE GENOMIC DNA]</scope>
    <source>
        <strain evidence="15">PF1309</strain>
    </source>
</reference>
<dbReference type="EMBL" id="LIAE01009632">
    <property type="protein sequence ID" value="PAV69000.1"/>
    <property type="molecule type" value="Genomic_DNA"/>
</dbReference>
<evidence type="ECO:0000256" key="8">
    <source>
        <dbReference type="ARBA" id="ARBA00023295"/>
    </source>
</evidence>
<evidence type="ECO:0000256" key="2">
    <source>
        <dbReference type="ARBA" id="ARBA00004833"/>
    </source>
</evidence>
<dbReference type="FunFam" id="3.20.20.80:FF:000039">
    <property type="entry name" value="Glucosidase, alpha neutral C"/>
    <property type="match status" value="1"/>
</dbReference>
<dbReference type="SUPFAM" id="SSF51011">
    <property type="entry name" value="Glycosyl hydrolase domain"/>
    <property type="match status" value="1"/>
</dbReference>
<dbReference type="InterPro" id="IPR011013">
    <property type="entry name" value="Gal_mutarotase_sf_dom"/>
</dbReference>
<dbReference type="GO" id="GO:0005975">
    <property type="term" value="P:carbohydrate metabolic process"/>
    <property type="evidence" value="ECO:0007669"/>
    <property type="project" value="InterPro"/>
</dbReference>
<dbReference type="Proteomes" id="UP000218231">
    <property type="component" value="Unassembled WGS sequence"/>
</dbReference>
<dbReference type="Pfam" id="PF17137">
    <property type="entry name" value="DUF5110"/>
    <property type="match status" value="1"/>
</dbReference>
<dbReference type="STRING" id="2018661.A0A2A2K528"/>
<comment type="pathway">
    <text evidence="2">Glycan metabolism; N-glycan metabolism.</text>
</comment>
<dbReference type="OrthoDB" id="3237269at2759"/>
<organism evidence="15 16">
    <name type="scientific">Diploscapter pachys</name>
    <dbReference type="NCBI Taxonomy" id="2018661"/>
    <lineage>
        <taxon>Eukaryota</taxon>
        <taxon>Metazoa</taxon>
        <taxon>Ecdysozoa</taxon>
        <taxon>Nematoda</taxon>
        <taxon>Chromadorea</taxon>
        <taxon>Rhabditida</taxon>
        <taxon>Rhabditina</taxon>
        <taxon>Rhabditomorpha</taxon>
        <taxon>Rhabditoidea</taxon>
        <taxon>Rhabditidae</taxon>
        <taxon>Diploscapter</taxon>
    </lineage>
</organism>
<evidence type="ECO:0000256" key="5">
    <source>
        <dbReference type="ARBA" id="ARBA00022801"/>
    </source>
</evidence>
<evidence type="ECO:0000313" key="15">
    <source>
        <dbReference type="EMBL" id="PAV69000.1"/>
    </source>
</evidence>
<dbReference type="CDD" id="cd14752">
    <property type="entry name" value="GH31_N"/>
    <property type="match status" value="1"/>
</dbReference>
<evidence type="ECO:0000256" key="9">
    <source>
        <dbReference type="ARBA" id="ARBA00042895"/>
    </source>
</evidence>
<evidence type="ECO:0000259" key="11">
    <source>
        <dbReference type="Pfam" id="PF01055"/>
    </source>
</evidence>
<evidence type="ECO:0000256" key="3">
    <source>
        <dbReference type="ARBA" id="ARBA00007806"/>
    </source>
</evidence>
<dbReference type="GO" id="GO:0030246">
    <property type="term" value="F:carbohydrate binding"/>
    <property type="evidence" value="ECO:0007669"/>
    <property type="project" value="InterPro"/>
</dbReference>
<dbReference type="SUPFAM" id="SSF51445">
    <property type="entry name" value="(Trans)glycosidases"/>
    <property type="match status" value="1"/>
</dbReference>
<dbReference type="InterPro" id="IPR033403">
    <property type="entry name" value="DUF5110"/>
</dbReference>
<dbReference type="Gene3D" id="3.20.20.80">
    <property type="entry name" value="Glycosidases"/>
    <property type="match status" value="2"/>
</dbReference>
<dbReference type="AlphaFoldDB" id="A0A2A2K528"/>
<dbReference type="Pfam" id="PF13802">
    <property type="entry name" value="Gal_mutarotas_2"/>
    <property type="match status" value="1"/>
</dbReference>
<sequence>MTLKPTDLVRMDFLAVFLFLIGISSVGSVNRHDFKTCDQSAFCKKHRAITENTGYQLLSNTAVKYSNSEFRAQIQNSQNKLDLRIFGIEDSTWRIQIDEPEGALRKRYVPELALNGIPKATNFKSVETESDKTTITAGDGKQKMIIQYSPFVINVYNVFGDLVLQVNRDGKLKFEEFRKKEEGKEYPEGFWEETFKSNTDTKPHGSSDVGADISFIGYRHAFGLPEHADAFSLRTTKGTTDPFRLFNLDVFEYELHNTMALYVSIPYIVAHNANSTTGVLWLNSAETWVDTSSSESSKSLFAKVGSFLSSSGDSIPHYDAHFMSESGLVDIFVFTGPTPQDVQRQNAKLTGTTPLPPLFALAYHQCRWNYNDEKDVAEVNANFDKYDIPMDVIWLDIEHTDGKKYFTWDPNRFGTAKDMINNVASTGRKMVTIIDPHIKKDDNYYVYKNAKDKGLFVKRADGVTDYEGHCWPGASEYLDFYHPETRSYWKSLFSFDSYQQSTKDLFTWNDMNEPSVFSGPEITMHRDSIHYGGIEHREVHNMYGMMYTSASFDGLMARTDGQDRPFILSRAGFVGTQRTAAIWTGDNMAQWGHLEITPPMTLSLSIAGVPFIGSDVGGFFGNPDEQLLVRWYEAGAFIPFFRAHAHIDTRRREPWLFSEATRLQIRDAIRRRYALLPYWYTLFYEHTQDGSPPMRPIWYEFPKEEKLYAEQNAFMLGNAILVRPVLTADTYSVSIDLPQGAKWYDWETGAAKPPGTIYADAKLGSIPVYQRGGTIVPTWQRIRRASSLMKDDPYTLFVALDESGSASGEVYADDGTTHEYQKGQYLVTKFQYKPEKSNKSVFIGEPSEGGKYPTKNWIERIEVRGVKQVPQHIEIIRASDPTEKLEFTYNRDLQKLVIRKPAVSTGQSFQINLQF</sequence>
<keyword evidence="5 10" id="KW-0378">Hydrolase</keyword>
<dbReference type="PANTHER" id="PTHR22762">
    <property type="entry name" value="ALPHA-GLUCOSIDASE"/>
    <property type="match status" value="1"/>
</dbReference>
<dbReference type="Pfam" id="PF21365">
    <property type="entry name" value="Glyco_hydro_31_3rd"/>
    <property type="match status" value="1"/>
</dbReference>
<keyword evidence="7" id="KW-0325">Glycoprotein</keyword>
<proteinExistence type="inferred from homology"/>
<keyword evidence="4" id="KW-0732">Signal</keyword>
<dbReference type="InterPro" id="IPR013780">
    <property type="entry name" value="Glyco_hydro_b"/>
</dbReference>
<keyword evidence="16" id="KW-1185">Reference proteome</keyword>
<evidence type="ECO:0000259" key="13">
    <source>
        <dbReference type="Pfam" id="PF17137"/>
    </source>
</evidence>
<dbReference type="InterPro" id="IPR000322">
    <property type="entry name" value="Glyco_hydro_31_TIM"/>
</dbReference>
<keyword evidence="8 10" id="KW-0326">Glycosidase</keyword>
<dbReference type="GO" id="GO:0090599">
    <property type="term" value="F:alpha-glucosidase activity"/>
    <property type="evidence" value="ECO:0007669"/>
    <property type="project" value="TreeGrafter"/>
</dbReference>
<evidence type="ECO:0000259" key="12">
    <source>
        <dbReference type="Pfam" id="PF13802"/>
    </source>
</evidence>
<gene>
    <name evidence="15" type="ORF">WR25_13910</name>
</gene>
<evidence type="ECO:0000259" key="14">
    <source>
        <dbReference type="Pfam" id="PF21365"/>
    </source>
</evidence>
<keyword evidence="6" id="KW-0256">Endoplasmic reticulum</keyword>
<comment type="subcellular location">
    <subcellularLocation>
        <location evidence="1">Endoplasmic reticulum</location>
    </subcellularLocation>
</comment>
<dbReference type="GO" id="GO:0006491">
    <property type="term" value="P:N-glycan processing"/>
    <property type="evidence" value="ECO:0007669"/>
    <property type="project" value="TreeGrafter"/>
</dbReference>
<feature type="domain" description="Glycosyl hydrolase family 31 C-terminal" evidence="14">
    <location>
        <begin position="690"/>
        <end position="776"/>
    </location>
</feature>
<comment type="similarity">
    <text evidence="3 10">Belongs to the glycosyl hydrolase 31 family.</text>
</comment>
<dbReference type="Pfam" id="PF01055">
    <property type="entry name" value="Glyco_hydro_31_2nd"/>
    <property type="match status" value="1"/>
</dbReference>
<feature type="domain" description="Glycoside hydrolase family 31 TIM barrel" evidence="11">
    <location>
        <begin position="353"/>
        <end position="682"/>
    </location>
</feature>
<protein>
    <recommendedName>
        <fullName evidence="9">Glucosidase II subunit alpha</fullName>
    </recommendedName>
</protein>
<dbReference type="InterPro" id="IPR017853">
    <property type="entry name" value="GH"/>
</dbReference>
<dbReference type="InterPro" id="IPR025887">
    <property type="entry name" value="Glyco_hydro_31_N_dom"/>
</dbReference>
<evidence type="ECO:0000256" key="10">
    <source>
        <dbReference type="RuleBase" id="RU361185"/>
    </source>
</evidence>
<dbReference type="GO" id="GO:0005783">
    <property type="term" value="C:endoplasmic reticulum"/>
    <property type="evidence" value="ECO:0007669"/>
    <property type="project" value="UniProtKB-SubCell"/>
</dbReference>
<dbReference type="PANTHER" id="PTHR22762:SF54">
    <property type="entry name" value="BCDNA.GH04962"/>
    <property type="match status" value="1"/>
</dbReference>
<feature type="domain" description="Glycoside hydrolase family 31 N-terminal" evidence="12">
    <location>
        <begin position="83"/>
        <end position="290"/>
    </location>
</feature>
<dbReference type="InterPro" id="IPR048395">
    <property type="entry name" value="Glyco_hydro_31_C"/>
</dbReference>
<evidence type="ECO:0000313" key="16">
    <source>
        <dbReference type="Proteomes" id="UP000218231"/>
    </source>
</evidence>
<accession>A0A2A2K528</accession>
<name>A0A2A2K528_9BILA</name>
<dbReference type="Gene3D" id="2.60.40.1760">
    <property type="entry name" value="glycosyl hydrolase (family 31)"/>
    <property type="match status" value="1"/>
</dbReference>
<dbReference type="Gene3D" id="2.60.40.1180">
    <property type="entry name" value="Golgi alpha-mannosidase II"/>
    <property type="match status" value="2"/>
</dbReference>
<feature type="domain" description="DUF5110" evidence="13">
    <location>
        <begin position="794"/>
        <end position="857"/>
    </location>
</feature>
<evidence type="ECO:0000256" key="6">
    <source>
        <dbReference type="ARBA" id="ARBA00022824"/>
    </source>
</evidence>
<dbReference type="CDD" id="cd06603">
    <property type="entry name" value="GH31_GANC_GANAB_alpha"/>
    <property type="match status" value="1"/>
</dbReference>
<dbReference type="SUPFAM" id="SSF74650">
    <property type="entry name" value="Galactose mutarotase-like"/>
    <property type="match status" value="1"/>
</dbReference>
<evidence type="ECO:0000256" key="7">
    <source>
        <dbReference type="ARBA" id="ARBA00023180"/>
    </source>
</evidence>